<dbReference type="EMBL" id="LJGT01000038">
    <property type="protein sequence ID" value="OEU90236.1"/>
    <property type="molecule type" value="Genomic_DNA"/>
</dbReference>
<proteinExistence type="predicted"/>
<keyword evidence="3" id="KW-1185">Reference proteome</keyword>
<protein>
    <recommendedName>
        <fullName evidence="4">Spore-associated protein A</fullName>
    </recommendedName>
</protein>
<evidence type="ECO:0000313" key="2">
    <source>
        <dbReference type="EMBL" id="OEU90236.1"/>
    </source>
</evidence>
<dbReference type="RefSeq" id="WP_070009092.1">
    <property type="nucleotide sequence ID" value="NZ_LJGS01000036.1"/>
</dbReference>
<reference evidence="2 3" key="1">
    <citation type="journal article" date="2016" name="Front. Microbiol.">
        <title>Comparative Genomics Analysis of Streptomyces Species Reveals Their Adaptation to the Marine Environment and Their Diversity at the Genomic Level.</title>
        <authorList>
            <person name="Tian X."/>
            <person name="Zhang Z."/>
            <person name="Yang T."/>
            <person name="Chen M."/>
            <person name="Li J."/>
            <person name="Chen F."/>
            <person name="Yang J."/>
            <person name="Li W."/>
            <person name="Zhang B."/>
            <person name="Zhang Z."/>
            <person name="Wu J."/>
            <person name="Zhang C."/>
            <person name="Long L."/>
            <person name="Xiao J."/>
        </authorList>
    </citation>
    <scope>NUCLEOTIDE SEQUENCE [LARGE SCALE GENOMIC DNA]</scope>
    <source>
        <strain evidence="2 3">SCSIO 10390</strain>
    </source>
</reference>
<feature type="signal peptide" evidence="1">
    <location>
        <begin position="1"/>
        <end position="27"/>
    </location>
</feature>
<name>A0A1E7JPQ3_9ACTN</name>
<dbReference type="AlphaFoldDB" id="A0A1E7JPQ3"/>
<sequence length="127" mass="13906">MKRGIVATVTAAAALVLTMGTTGPAQAAAFIKVNSDNGCAQLRFYTKGEHLYLEDTCRDGRSAVAFIKRTGNTGGGSPHLENRGYGKIGHWNKDWPEGRRVDFMVCTLKGRDFEDAYYCNSRNNVVV</sequence>
<evidence type="ECO:0008006" key="4">
    <source>
        <dbReference type="Google" id="ProtNLM"/>
    </source>
</evidence>
<keyword evidence="1" id="KW-0732">Signal</keyword>
<dbReference type="Proteomes" id="UP000176087">
    <property type="component" value="Unassembled WGS sequence"/>
</dbReference>
<evidence type="ECO:0000313" key="3">
    <source>
        <dbReference type="Proteomes" id="UP000176087"/>
    </source>
</evidence>
<gene>
    <name evidence="2" type="ORF">AN215_11960</name>
</gene>
<organism evidence="2 3">
    <name type="scientific">Streptomyces abyssalis</name>
    <dbReference type="NCBI Taxonomy" id="933944"/>
    <lineage>
        <taxon>Bacteria</taxon>
        <taxon>Bacillati</taxon>
        <taxon>Actinomycetota</taxon>
        <taxon>Actinomycetes</taxon>
        <taxon>Kitasatosporales</taxon>
        <taxon>Streptomycetaceae</taxon>
        <taxon>Streptomyces</taxon>
    </lineage>
</organism>
<dbReference type="STRING" id="933944.AN215_11960"/>
<comment type="caution">
    <text evidence="2">The sequence shown here is derived from an EMBL/GenBank/DDBJ whole genome shotgun (WGS) entry which is preliminary data.</text>
</comment>
<accession>A0A1E7JPQ3</accession>
<feature type="chain" id="PRO_5009195820" description="Spore-associated protein A" evidence="1">
    <location>
        <begin position="28"/>
        <end position="127"/>
    </location>
</feature>
<evidence type="ECO:0000256" key="1">
    <source>
        <dbReference type="SAM" id="SignalP"/>
    </source>
</evidence>
<dbReference type="OrthoDB" id="4260918at2"/>